<dbReference type="Pfam" id="PF02801">
    <property type="entry name" value="Ketoacyl-synt_C"/>
    <property type="match status" value="1"/>
</dbReference>
<dbReference type="Gene3D" id="3.40.47.10">
    <property type="match status" value="1"/>
</dbReference>
<dbReference type="Pfam" id="PF00550">
    <property type="entry name" value="PP-binding"/>
    <property type="match status" value="1"/>
</dbReference>
<dbReference type="InterPro" id="IPR049552">
    <property type="entry name" value="PKS_DH_N"/>
</dbReference>
<dbReference type="GO" id="GO:0005886">
    <property type="term" value="C:plasma membrane"/>
    <property type="evidence" value="ECO:0007669"/>
    <property type="project" value="TreeGrafter"/>
</dbReference>
<evidence type="ECO:0000256" key="1">
    <source>
        <dbReference type="ARBA" id="ARBA00022450"/>
    </source>
</evidence>
<feature type="region of interest" description="C-terminal hotdog fold" evidence="4">
    <location>
        <begin position="798"/>
        <end position="938"/>
    </location>
</feature>
<dbReference type="InterPro" id="IPR009081">
    <property type="entry name" value="PP-bd_ACP"/>
</dbReference>
<dbReference type="RefSeq" id="WP_157332964.1">
    <property type="nucleotide sequence ID" value="NZ_RHLK01000002.1"/>
</dbReference>
<evidence type="ECO:0000259" key="7">
    <source>
        <dbReference type="PROSITE" id="PS52019"/>
    </source>
</evidence>
<dbReference type="SUPFAM" id="SSF47336">
    <property type="entry name" value="ACP-like"/>
    <property type="match status" value="1"/>
</dbReference>
<dbReference type="CDD" id="cd00833">
    <property type="entry name" value="PKS"/>
    <property type="match status" value="1"/>
</dbReference>
<evidence type="ECO:0000256" key="4">
    <source>
        <dbReference type="PROSITE-ProRule" id="PRU01363"/>
    </source>
</evidence>
<dbReference type="Pfam" id="PF00109">
    <property type="entry name" value="ketoacyl-synt"/>
    <property type="match status" value="1"/>
</dbReference>
<evidence type="ECO:0000256" key="2">
    <source>
        <dbReference type="ARBA" id="ARBA00022553"/>
    </source>
</evidence>
<name>A0A7X3FFG4_9BACL</name>
<dbReference type="GO" id="GO:0005737">
    <property type="term" value="C:cytoplasm"/>
    <property type="evidence" value="ECO:0007669"/>
    <property type="project" value="TreeGrafter"/>
</dbReference>
<dbReference type="PANTHER" id="PTHR43775">
    <property type="entry name" value="FATTY ACID SYNTHASE"/>
    <property type="match status" value="1"/>
</dbReference>
<dbReference type="Gene3D" id="1.10.1240.100">
    <property type="match status" value="1"/>
</dbReference>
<dbReference type="Gene3D" id="1.10.1200.10">
    <property type="entry name" value="ACP-like"/>
    <property type="match status" value="1"/>
</dbReference>
<dbReference type="Proteomes" id="UP000490800">
    <property type="component" value="Unassembled WGS sequence"/>
</dbReference>
<dbReference type="InterPro" id="IPR016039">
    <property type="entry name" value="Thiolase-like"/>
</dbReference>
<dbReference type="SMART" id="SM00822">
    <property type="entry name" value="PKS_KR"/>
    <property type="match status" value="1"/>
</dbReference>
<dbReference type="CDD" id="cd08953">
    <property type="entry name" value="KR_2_SDR_x"/>
    <property type="match status" value="1"/>
</dbReference>
<keyword evidence="1" id="KW-0596">Phosphopantetheine</keyword>
<evidence type="ECO:0000259" key="5">
    <source>
        <dbReference type="PROSITE" id="PS50075"/>
    </source>
</evidence>
<dbReference type="PROSITE" id="PS50075">
    <property type="entry name" value="CARRIER"/>
    <property type="match status" value="1"/>
</dbReference>
<dbReference type="Pfam" id="PF22621">
    <property type="entry name" value="CurL-like_PKS_C"/>
    <property type="match status" value="1"/>
</dbReference>
<feature type="domain" description="PKS/mFAS DH" evidence="7">
    <location>
        <begin position="664"/>
        <end position="938"/>
    </location>
</feature>
<evidence type="ECO:0000259" key="6">
    <source>
        <dbReference type="PROSITE" id="PS52004"/>
    </source>
</evidence>
<dbReference type="PANTHER" id="PTHR43775:SF37">
    <property type="entry name" value="SI:DKEY-61P9.11"/>
    <property type="match status" value="1"/>
</dbReference>
<evidence type="ECO:0000313" key="9">
    <source>
        <dbReference type="Proteomes" id="UP000490800"/>
    </source>
</evidence>
<feature type="active site" description="Proton donor; for dehydratase activity" evidence="4">
    <location>
        <position position="857"/>
    </location>
</feature>
<dbReference type="SMART" id="SM00825">
    <property type="entry name" value="PKS_KS"/>
    <property type="match status" value="1"/>
</dbReference>
<dbReference type="Gene3D" id="3.90.70.10">
    <property type="entry name" value="Cysteine proteinases"/>
    <property type="match status" value="1"/>
</dbReference>
<dbReference type="InterPro" id="IPR014030">
    <property type="entry name" value="Ketoacyl_synth_N"/>
</dbReference>
<dbReference type="GO" id="GO:0004312">
    <property type="term" value="F:fatty acid synthase activity"/>
    <property type="evidence" value="ECO:0007669"/>
    <property type="project" value="TreeGrafter"/>
</dbReference>
<dbReference type="PROSITE" id="PS52004">
    <property type="entry name" value="KS3_2"/>
    <property type="match status" value="1"/>
</dbReference>
<dbReference type="OrthoDB" id="9765680at2"/>
<dbReference type="InterPro" id="IPR020807">
    <property type="entry name" value="PKS_DH"/>
</dbReference>
<dbReference type="InterPro" id="IPR042104">
    <property type="entry name" value="PKS_dehydratase_sf"/>
</dbReference>
<dbReference type="InterPro" id="IPR049490">
    <property type="entry name" value="C883_1060-like_KR_N"/>
</dbReference>
<dbReference type="Pfam" id="PF14765">
    <property type="entry name" value="PS-DH"/>
    <property type="match status" value="1"/>
</dbReference>
<dbReference type="Pfam" id="PF08659">
    <property type="entry name" value="KR"/>
    <property type="match status" value="1"/>
</dbReference>
<dbReference type="InterPro" id="IPR026935">
    <property type="entry name" value="BtrH_N"/>
</dbReference>
<organism evidence="8 9">
    <name type="scientific">Paenibacillus lutrae</name>
    <dbReference type="NCBI Taxonomy" id="2078573"/>
    <lineage>
        <taxon>Bacteria</taxon>
        <taxon>Bacillati</taxon>
        <taxon>Bacillota</taxon>
        <taxon>Bacilli</taxon>
        <taxon>Bacillales</taxon>
        <taxon>Paenibacillaceae</taxon>
        <taxon>Paenibacillus</taxon>
    </lineage>
</organism>
<dbReference type="PROSITE" id="PS52019">
    <property type="entry name" value="PKS_MFAS_DH"/>
    <property type="match status" value="1"/>
</dbReference>
<keyword evidence="3" id="KW-0808">Transferase</keyword>
<dbReference type="SUPFAM" id="SSF51735">
    <property type="entry name" value="NAD(P)-binding Rossmann-fold domains"/>
    <property type="match status" value="2"/>
</dbReference>
<dbReference type="InterPro" id="IPR036291">
    <property type="entry name" value="NAD(P)-bd_dom_sf"/>
</dbReference>
<dbReference type="InterPro" id="IPR049551">
    <property type="entry name" value="PKS_DH_C"/>
</dbReference>
<comment type="caution">
    <text evidence="8">The sequence shown here is derived from an EMBL/GenBank/DDBJ whole genome shotgun (WGS) entry which is preliminary data.</text>
</comment>
<sequence length="1911" mass="214960">MSLNIKALTKLIVSQEPKEESKEELRFSRDIAIIGVSCRFADAANKEEYWQSLVQGKDHIRPFPEDRERLNQPYLAAKKAVRQNDPYYEAGFLEQVDRFDYDFFSLSPKEASLMSPSQRLFLESAWEAIEDAGYGGGLLQNSLTGIFLGHSTDFGVSYKEFIESSSPDDMSVSISGNINSIIASRISYLLNLQGPSLVVDTACSSSLVAVHQACRSIRSGDCDLALAGSVKVDLLPLTSIKAKEDEIGITSSDSRARTFDDSSEGTGLGEGVAAILLKPLSQALADGDHIYALIKGSAINQDGTSAGLTAPNPSAQSDVIERAWKDAGIDPETIGYFEAHGTGTNLGDPIEISGIEEAMSRYTDKKQFCAIGSVKTNLGHLDHAAGIAGMVKAILALKKRMLPASLHFQKPNKRINFETSPVYVNDQLRPWIAGESPRRCGISSFGLSGTNCHVILEEAAAEPADVPGQIHSPVRNQGQNLLTLSAKGKEGLLDLVREYQLRLYTHGAMDLRDMCYTANTGRGHYSHRLAVLFDNQADLQLQLDRLSGLDVNKWQDSVVLYGEHRIVSENQTLRKKGELTRTEKLKLTQTGKEMAGGASLSIKELVQIYLSGGDINWQVLYEGEDRKRLSLPTYPFARTSCWVKASEEASKGREGSPYILKDSHPLFDACLSESYDRVTYLSVFSAQDHWVLSEHLVAGSCVAPGTIYLEMALELARRYFPNRTIQLSDVLFLTPFSVQPGERKELQTILTKEKDRFHFAVMSRFKQQWTKHAEGTIVPSALQQGKAFEITTLKKQCSGGDMPYYPYETANRIETGPHWNCIREVKQGSRSLIADLSLEEAYTTEALEYNLHPALMDEAVNVALRSLGEELYLPFSYKRLTMYRSLPSDIYSYIKKKSADVDSPEIATFDVHLLDKSGNELVFIEDYSIKKVSGSLVYDQPRDHKNTYNLNWKKSETPLHQQQTASLSTLIIEQGDSRSNRITVQIQSIRKDVIVAGESYRDDYDSLANLCKERKVEQIIHLSAFAAPKEAETLDDYQVQESRGIYSLYHLTKALVKAGLEKAVEIVLVAPSVRENPHHASMFGLGRVIGQEYSKLNCRCIEVCDLTDEETIVSEINSISRDYWTLYEGGERFIQELSSTDLQEIPDQPVAIQDDGVYIITGGAGGLGLEIAKDLASRNRVRLVCINRSAFPAEEDWEQLCNTSTDQKLIYKIRRAQEIRASGSTIGFFRADVSSRSQMEAVLDTIRSQYGAIRGIIHAAGVAGDGFIIRREQEIFDSVLAPKTRGTWILDTLTVKDNLDFLILFSSITSFLAGQGQGDYCAANSYLDAYTLYRNHQGRRTLTINWAAWEEVGMAHDYGVSRDSDMFLPIEIKGALEAFHTVLTKQVQRVIIGELNSHHPSLFDDSLGFKIDPSIMTSHGEDNFGFQVEEAGDDMKEESFRITLTGRSVDDPYTDWELRIAQVLGHALGQKEINIYDTFYEIGGNSILAVKVETLMEKADIPIGIFELFEKQTVKALAEHVFGPNDRTPDSEEPASPDVNLADRQRVEGIEDSGVILDNIEPFNDLFYKDCFHNSLFPVLSFFEKKFDIFSANDLFWYQQDGMTNHFEKTIAALLAELGIGVSTATHYTSKQNEEVITEQDKRLLEDFSGNIGMEATRPAEDIEQLIPRIKNAVLQGNPVIVWVDCYYEPIRQDTFHQDHWMHSLLVYGFDDDKKIFNIIEHSFRGNLTYRPQTIGYEDLQRSYEGFLANYLPYTNMPSYYEFLNNTDKSGQEERDYREVFKRNRRNHQDQLAESLKQLKAITDKFHLAVSDEEHLKEEADGCMEILNSVIACKQIEVFNIRKLFGDDEPLTQELETILNHWNYVRHLIVRYTFTSDYKLKDITERLNSIYPAEIKYSEQLSAKMQPASNI</sequence>
<feature type="region of interest" description="N-terminal hotdog fold" evidence="4">
    <location>
        <begin position="664"/>
        <end position="784"/>
    </location>
</feature>
<dbReference type="InterPro" id="IPR057326">
    <property type="entry name" value="KR_dom"/>
</dbReference>
<dbReference type="InterPro" id="IPR018201">
    <property type="entry name" value="Ketoacyl_synth_AS"/>
</dbReference>
<feature type="active site" description="Proton acceptor; for dehydratase activity" evidence="4">
    <location>
        <position position="695"/>
    </location>
</feature>
<gene>
    <name evidence="8" type="ORF">EDM21_03500</name>
</gene>
<dbReference type="InterPro" id="IPR020841">
    <property type="entry name" value="PKS_Beta-ketoAc_synthase_dom"/>
</dbReference>
<evidence type="ECO:0000313" key="8">
    <source>
        <dbReference type="EMBL" id="MVO98607.1"/>
    </source>
</evidence>
<dbReference type="InterPro" id="IPR050091">
    <property type="entry name" value="PKS_NRPS_Biosynth_Enz"/>
</dbReference>
<dbReference type="Pfam" id="PF21089">
    <property type="entry name" value="PKS_DH_N"/>
    <property type="match status" value="1"/>
</dbReference>
<keyword evidence="9" id="KW-1185">Reference proteome</keyword>
<dbReference type="EMBL" id="RHLK01000002">
    <property type="protein sequence ID" value="MVO98607.1"/>
    <property type="molecule type" value="Genomic_DNA"/>
</dbReference>
<keyword evidence="2" id="KW-0597">Phosphoprotein</keyword>
<dbReference type="InterPro" id="IPR049900">
    <property type="entry name" value="PKS_mFAS_DH"/>
</dbReference>
<accession>A0A7X3FFG4</accession>
<reference evidence="8 9" key="1">
    <citation type="journal article" date="2019" name="Microorganisms">
        <title>Paenibacillus lutrae sp. nov., A Chitinolytic Species Isolated from A River Otter in Castril Natural Park, Granada, Spain.</title>
        <authorList>
            <person name="Rodriguez M."/>
            <person name="Reina J.C."/>
            <person name="Bejar V."/>
            <person name="Llamas I."/>
        </authorList>
    </citation>
    <scope>NUCLEOTIDE SEQUENCE [LARGE SCALE GENOMIC DNA]</scope>
    <source>
        <strain evidence="8 9">N10</strain>
    </source>
</reference>
<dbReference type="GO" id="GO:0071770">
    <property type="term" value="P:DIM/DIP cell wall layer assembly"/>
    <property type="evidence" value="ECO:0007669"/>
    <property type="project" value="TreeGrafter"/>
</dbReference>
<dbReference type="SMART" id="SM00826">
    <property type="entry name" value="PKS_DH"/>
    <property type="match status" value="1"/>
</dbReference>
<feature type="domain" description="Ketosynthase family 3 (KS3)" evidence="6">
    <location>
        <begin position="28"/>
        <end position="458"/>
    </location>
</feature>
<dbReference type="PROSITE" id="PS00606">
    <property type="entry name" value="KS3_1"/>
    <property type="match status" value="1"/>
</dbReference>
<dbReference type="InterPro" id="IPR013968">
    <property type="entry name" value="PKS_KR"/>
</dbReference>
<proteinExistence type="predicted"/>
<dbReference type="GO" id="GO:0006633">
    <property type="term" value="P:fatty acid biosynthetic process"/>
    <property type="evidence" value="ECO:0007669"/>
    <property type="project" value="InterPro"/>
</dbReference>
<dbReference type="SUPFAM" id="SSF53901">
    <property type="entry name" value="Thiolase-like"/>
    <property type="match status" value="1"/>
</dbReference>
<evidence type="ECO:0000256" key="3">
    <source>
        <dbReference type="ARBA" id="ARBA00022679"/>
    </source>
</evidence>
<dbReference type="Pfam" id="PF14399">
    <property type="entry name" value="BtrH_N"/>
    <property type="match status" value="1"/>
</dbReference>
<dbReference type="Gene3D" id="3.40.50.720">
    <property type="entry name" value="NAD(P)-binding Rossmann-like Domain"/>
    <property type="match status" value="1"/>
</dbReference>
<dbReference type="InterPro" id="IPR036736">
    <property type="entry name" value="ACP-like_sf"/>
</dbReference>
<dbReference type="GO" id="GO:0004315">
    <property type="term" value="F:3-oxoacyl-[acyl-carrier-protein] synthase activity"/>
    <property type="evidence" value="ECO:0007669"/>
    <property type="project" value="InterPro"/>
</dbReference>
<protein>
    <submittedName>
        <fullName evidence="8">SDR family NAD(P)-dependent oxidoreductase</fullName>
    </submittedName>
</protein>
<dbReference type="InterPro" id="IPR014031">
    <property type="entry name" value="Ketoacyl_synth_C"/>
</dbReference>
<dbReference type="Gene3D" id="3.10.129.110">
    <property type="entry name" value="Polyketide synthase dehydratase"/>
    <property type="match status" value="1"/>
</dbReference>
<feature type="domain" description="Carrier" evidence="5">
    <location>
        <begin position="1451"/>
        <end position="1525"/>
    </location>
</feature>
<dbReference type="Pfam" id="PF21394">
    <property type="entry name" value="Beta-ketacyl_N"/>
    <property type="match status" value="1"/>
</dbReference>